<dbReference type="AlphaFoldDB" id="A0A9Q1ACY2"/>
<accession>A0A9Q1ACY2</accession>
<dbReference type="EMBL" id="JAPFFK010000004">
    <property type="protein sequence ID" value="KAJ6766890.1"/>
    <property type="molecule type" value="Genomic_DNA"/>
</dbReference>
<sequence length="41" mass="4775">MVAVLMIWMHGNLTLWRDAISVYICSTAPLRVVSRYSLYML</sequence>
<reference evidence="1" key="2">
    <citation type="journal article" date="2023" name="Int. J. Mol. Sci.">
        <title>De Novo Assembly and Annotation of 11 Diverse Shrub Willow (Salix) Genomes Reveals Novel Gene Organization in Sex-Linked Regions.</title>
        <authorList>
            <person name="Hyden B."/>
            <person name="Feng K."/>
            <person name="Yates T.B."/>
            <person name="Jawdy S."/>
            <person name="Cereghino C."/>
            <person name="Smart L.B."/>
            <person name="Muchero W."/>
        </authorList>
    </citation>
    <scope>NUCLEOTIDE SEQUENCE</scope>
    <source>
        <tissue evidence="1">Shoot tip</tissue>
    </source>
</reference>
<protein>
    <submittedName>
        <fullName evidence="1">Uncharacterized protein</fullName>
    </submittedName>
</protein>
<evidence type="ECO:0000313" key="1">
    <source>
        <dbReference type="EMBL" id="KAJ6766890.1"/>
    </source>
</evidence>
<evidence type="ECO:0000313" key="2">
    <source>
        <dbReference type="Proteomes" id="UP001151532"/>
    </source>
</evidence>
<comment type="caution">
    <text evidence="1">The sequence shown here is derived from an EMBL/GenBank/DDBJ whole genome shotgun (WGS) entry which is preliminary data.</text>
</comment>
<name>A0A9Q1ACY2_SALPP</name>
<dbReference type="OrthoDB" id="10539826at2759"/>
<gene>
    <name evidence="1" type="ORF">OIU79_022789</name>
</gene>
<reference evidence="1" key="1">
    <citation type="submission" date="2022-11" db="EMBL/GenBank/DDBJ databases">
        <authorList>
            <person name="Hyden B.L."/>
            <person name="Feng K."/>
            <person name="Yates T."/>
            <person name="Jawdy S."/>
            <person name="Smart L.B."/>
            <person name="Muchero W."/>
        </authorList>
    </citation>
    <scope>NUCLEOTIDE SEQUENCE</scope>
    <source>
        <tissue evidence="1">Shoot tip</tissue>
    </source>
</reference>
<keyword evidence="2" id="KW-1185">Reference proteome</keyword>
<proteinExistence type="predicted"/>
<dbReference type="Proteomes" id="UP001151532">
    <property type="component" value="Chromosome 4"/>
</dbReference>
<organism evidence="1 2">
    <name type="scientific">Salix purpurea</name>
    <name type="common">Purple osier willow</name>
    <dbReference type="NCBI Taxonomy" id="77065"/>
    <lineage>
        <taxon>Eukaryota</taxon>
        <taxon>Viridiplantae</taxon>
        <taxon>Streptophyta</taxon>
        <taxon>Embryophyta</taxon>
        <taxon>Tracheophyta</taxon>
        <taxon>Spermatophyta</taxon>
        <taxon>Magnoliopsida</taxon>
        <taxon>eudicotyledons</taxon>
        <taxon>Gunneridae</taxon>
        <taxon>Pentapetalae</taxon>
        <taxon>rosids</taxon>
        <taxon>fabids</taxon>
        <taxon>Malpighiales</taxon>
        <taxon>Salicaceae</taxon>
        <taxon>Saliceae</taxon>
        <taxon>Salix</taxon>
    </lineage>
</organism>